<organism evidence="1">
    <name type="scientific">Albugo laibachii Nc14</name>
    <dbReference type="NCBI Taxonomy" id="890382"/>
    <lineage>
        <taxon>Eukaryota</taxon>
        <taxon>Sar</taxon>
        <taxon>Stramenopiles</taxon>
        <taxon>Oomycota</taxon>
        <taxon>Peronosporomycetes</taxon>
        <taxon>Albuginales</taxon>
        <taxon>Albuginaceae</taxon>
        <taxon>Albugo</taxon>
    </lineage>
</organism>
<sequence>MRAKLRDRPRKSHTRYHSVRRMYPFAKGTDTKTSKKPRYIETVLNLSATQRLEMHWDALICDGREIVERVIKAKRYILSMLKKSALHFAKEPGFLAVRSRIPVYI</sequence>
<name>F0WZ31_9STRA</name>
<reference evidence="1" key="1">
    <citation type="journal article" date="2011" name="PLoS Biol.">
        <title>Gene gain and loss during evolution of obligate parasitism in the white rust pathogen of Arabidopsis thaliana.</title>
        <authorList>
            <person name="Kemen E."/>
            <person name="Gardiner A."/>
            <person name="Schultz-Larsen T."/>
            <person name="Kemen A.C."/>
            <person name="Balmuth A.L."/>
            <person name="Robert-Seilaniantz A."/>
            <person name="Bailey K."/>
            <person name="Holub E."/>
            <person name="Studholme D.J."/>
            <person name="Maclean D."/>
            <person name="Jones J.D."/>
        </authorList>
    </citation>
    <scope>NUCLEOTIDE SEQUENCE</scope>
</reference>
<accession>F0WZ31</accession>
<dbReference type="AlphaFoldDB" id="F0WZ31"/>
<gene>
    <name evidence="1" type="primary">AlNc14C409G11439</name>
    <name evidence="1" type="ORF">ALNC14_128900</name>
</gene>
<dbReference type="HOGENOM" id="CLU_2241634_0_0_1"/>
<proteinExistence type="predicted"/>
<protein>
    <submittedName>
        <fullName evidence="1">AlNc14C409G11439 protein</fullName>
    </submittedName>
</protein>
<dbReference type="EMBL" id="FR824452">
    <property type="protein sequence ID" value="CCA26746.1"/>
    <property type="molecule type" value="Genomic_DNA"/>
</dbReference>
<reference evidence="1" key="2">
    <citation type="submission" date="2011-02" db="EMBL/GenBank/DDBJ databases">
        <authorList>
            <person name="MacLean D."/>
        </authorList>
    </citation>
    <scope>NUCLEOTIDE SEQUENCE</scope>
</reference>
<evidence type="ECO:0000313" key="1">
    <source>
        <dbReference type="EMBL" id="CCA26746.1"/>
    </source>
</evidence>